<proteinExistence type="predicted"/>
<name>A0A1Z4LL60_9CYAN</name>
<dbReference type="EMBL" id="AP018227">
    <property type="protein sequence ID" value="BAY81970.1"/>
    <property type="molecule type" value="Genomic_DNA"/>
</dbReference>
<keyword evidence="2" id="KW-0732">Signal</keyword>
<gene>
    <name evidence="3" type="ORF">NIES267_14480</name>
</gene>
<evidence type="ECO:0000313" key="3">
    <source>
        <dbReference type="EMBL" id="BAY81970.1"/>
    </source>
</evidence>
<dbReference type="Proteomes" id="UP000218418">
    <property type="component" value="Chromosome"/>
</dbReference>
<dbReference type="AlphaFoldDB" id="A0A1Z4LL60"/>
<organism evidence="3 4">
    <name type="scientific">Calothrix parasitica NIES-267</name>
    <dbReference type="NCBI Taxonomy" id="1973488"/>
    <lineage>
        <taxon>Bacteria</taxon>
        <taxon>Bacillati</taxon>
        <taxon>Cyanobacteriota</taxon>
        <taxon>Cyanophyceae</taxon>
        <taxon>Nostocales</taxon>
        <taxon>Calotrichaceae</taxon>
        <taxon>Calothrix</taxon>
    </lineage>
</organism>
<protein>
    <submittedName>
        <fullName evidence="3">Conserved hypothetical low temperature-induced protein</fullName>
    </submittedName>
</protein>
<dbReference type="OrthoDB" id="460499at2"/>
<keyword evidence="4" id="KW-1185">Reference proteome</keyword>
<sequence length="119" mass="12833">MNFTRLKLNNLRPLRFAFATLMCAMLLLSSALPAAAIGASKSSPDKGAAQLNEIVDKTQELTENNAPSKKRVIRESNKGLNEVQGAAAADKMNRPSNSQDAVTVEDKVEGFLEKITGDK</sequence>
<feature type="signal peptide" evidence="2">
    <location>
        <begin position="1"/>
        <end position="34"/>
    </location>
</feature>
<evidence type="ECO:0000313" key="4">
    <source>
        <dbReference type="Proteomes" id="UP000218418"/>
    </source>
</evidence>
<accession>A0A1Z4LL60</accession>
<evidence type="ECO:0000256" key="1">
    <source>
        <dbReference type="SAM" id="MobiDB-lite"/>
    </source>
</evidence>
<feature type="region of interest" description="Disordered" evidence="1">
    <location>
        <begin position="84"/>
        <end position="103"/>
    </location>
</feature>
<feature type="chain" id="PRO_5012870957" evidence="2">
    <location>
        <begin position="35"/>
        <end position="119"/>
    </location>
</feature>
<reference evidence="3 4" key="1">
    <citation type="submission" date="2017-06" db="EMBL/GenBank/DDBJ databases">
        <title>Genome sequencing of cyanobaciteial culture collection at National Institute for Environmental Studies (NIES).</title>
        <authorList>
            <person name="Hirose Y."/>
            <person name="Shimura Y."/>
            <person name="Fujisawa T."/>
            <person name="Nakamura Y."/>
            <person name="Kawachi M."/>
        </authorList>
    </citation>
    <scope>NUCLEOTIDE SEQUENCE [LARGE SCALE GENOMIC DNA]</scope>
    <source>
        <strain evidence="3 4">NIES-267</strain>
    </source>
</reference>
<evidence type="ECO:0000256" key="2">
    <source>
        <dbReference type="SAM" id="SignalP"/>
    </source>
</evidence>